<keyword evidence="5" id="KW-1185">Reference proteome</keyword>
<evidence type="ECO:0000313" key="5">
    <source>
        <dbReference type="Proteomes" id="UP001180020"/>
    </source>
</evidence>
<reference evidence="4" key="1">
    <citation type="journal article" date="2023" name="Nat. Commun.">
        <title>Diploid and tetraploid genomes of Acorus and the evolution of monocots.</title>
        <authorList>
            <person name="Ma L."/>
            <person name="Liu K.W."/>
            <person name="Li Z."/>
            <person name="Hsiao Y.Y."/>
            <person name="Qi Y."/>
            <person name="Fu T."/>
            <person name="Tang G.D."/>
            <person name="Zhang D."/>
            <person name="Sun W.H."/>
            <person name="Liu D.K."/>
            <person name="Li Y."/>
            <person name="Chen G.Z."/>
            <person name="Liu X.D."/>
            <person name="Liao X.Y."/>
            <person name="Jiang Y.T."/>
            <person name="Yu X."/>
            <person name="Hao Y."/>
            <person name="Huang J."/>
            <person name="Zhao X.W."/>
            <person name="Ke S."/>
            <person name="Chen Y.Y."/>
            <person name="Wu W.L."/>
            <person name="Hsu J.L."/>
            <person name="Lin Y.F."/>
            <person name="Huang M.D."/>
            <person name="Li C.Y."/>
            <person name="Huang L."/>
            <person name="Wang Z.W."/>
            <person name="Zhao X."/>
            <person name="Zhong W.Y."/>
            <person name="Peng D.H."/>
            <person name="Ahmad S."/>
            <person name="Lan S."/>
            <person name="Zhang J.S."/>
            <person name="Tsai W.C."/>
            <person name="Van de Peer Y."/>
            <person name="Liu Z.J."/>
        </authorList>
    </citation>
    <scope>NUCLEOTIDE SEQUENCE</scope>
    <source>
        <strain evidence="4">CP</strain>
    </source>
</reference>
<evidence type="ECO:0000256" key="1">
    <source>
        <dbReference type="ARBA" id="ARBA00023015"/>
    </source>
</evidence>
<gene>
    <name evidence="4" type="primary">GAI1</name>
    <name evidence="4" type="ORF">QJS10_CPB11g01437</name>
</gene>
<keyword evidence="2" id="KW-0804">Transcription</keyword>
<comment type="similarity">
    <text evidence="3">Belongs to the GRAS family.</text>
</comment>
<dbReference type="PANTHER" id="PTHR31636">
    <property type="entry name" value="OSJNBA0084A10.13 PROTEIN-RELATED"/>
    <property type="match status" value="1"/>
</dbReference>
<name>A0AAV9DR96_ACOCL</name>
<evidence type="ECO:0000256" key="3">
    <source>
        <dbReference type="PROSITE-ProRule" id="PRU01191"/>
    </source>
</evidence>
<accession>A0AAV9DR96</accession>
<dbReference type="Pfam" id="PF03514">
    <property type="entry name" value="GRAS"/>
    <property type="match status" value="1"/>
</dbReference>
<feature type="short sequence motif" description="VHIID" evidence="3">
    <location>
        <begin position="212"/>
        <end position="216"/>
    </location>
</feature>
<keyword evidence="1" id="KW-0805">Transcription regulation</keyword>
<comment type="caution">
    <text evidence="4">The sequence shown here is derived from an EMBL/GenBank/DDBJ whole genome shotgun (WGS) entry which is preliminary data.</text>
</comment>
<evidence type="ECO:0000313" key="4">
    <source>
        <dbReference type="EMBL" id="KAK1303392.1"/>
    </source>
</evidence>
<dbReference type="Proteomes" id="UP001180020">
    <property type="component" value="Unassembled WGS sequence"/>
</dbReference>
<evidence type="ECO:0000256" key="2">
    <source>
        <dbReference type="ARBA" id="ARBA00023163"/>
    </source>
</evidence>
<protein>
    <submittedName>
        <fullName evidence="4">DELLA protein GAI1</fullName>
    </submittedName>
</protein>
<dbReference type="EMBL" id="JAUJYO010000011">
    <property type="protein sequence ID" value="KAK1303392.1"/>
    <property type="molecule type" value="Genomic_DNA"/>
</dbReference>
<feature type="region of interest" description="SAW" evidence="3">
    <location>
        <begin position="386"/>
        <end position="461"/>
    </location>
</feature>
<organism evidence="4 5">
    <name type="scientific">Acorus calamus</name>
    <name type="common">Sweet flag</name>
    <dbReference type="NCBI Taxonomy" id="4465"/>
    <lineage>
        <taxon>Eukaryota</taxon>
        <taxon>Viridiplantae</taxon>
        <taxon>Streptophyta</taxon>
        <taxon>Embryophyta</taxon>
        <taxon>Tracheophyta</taxon>
        <taxon>Spermatophyta</taxon>
        <taxon>Magnoliopsida</taxon>
        <taxon>Liliopsida</taxon>
        <taxon>Acoraceae</taxon>
        <taxon>Acorus</taxon>
    </lineage>
</organism>
<comment type="caution">
    <text evidence="3">Lacks conserved residue(s) required for the propagation of feature annotation.</text>
</comment>
<dbReference type="InterPro" id="IPR005202">
    <property type="entry name" value="TF_GRAS"/>
</dbReference>
<sequence>MSDWLPNLHHHRGTAIRQFSPAARIEQDHRFDDLWDTSPWSTCVSEDRCHINTYINSSYTDQEQEARVSPDYLIDIDAFEGDPLPAEIAKSDVDRGLELIHALLGCAEAVGCRDTRLASSLLDRIRARASPSGDPLQRVSHYFATGLSARLSLLEHLGPNNPLTNASTAPLVSADERAEAFHLLHQTTPYVVFGHAAANAAILRASQGADAFHIVDLGMEHALQWPPLLRSLASRATPTTVRITGLGVPADRAAHLEASMASVAEEARALGVHVEFRALCGDEDVESSLAPRLRRGEALYVNAAARLHRYERERLKEVLRGIRRVGPALVTVAEQDADHNGPFFVGRFVEAIHYYAAVFDSLEGVGMGRGRVEGWHFGEEIREVVAGEGRGRRMRHERAEKWRRVMGRSGFQGLGMEEGCMGEVRRVVAEYGGMGYTVAAEKGCLLLGWKGRPIMMASAWRVHPSYSSSST</sequence>
<dbReference type="AlphaFoldDB" id="A0AAV9DR96"/>
<dbReference type="PROSITE" id="PS50985">
    <property type="entry name" value="GRAS"/>
    <property type="match status" value="1"/>
</dbReference>
<reference evidence="4" key="2">
    <citation type="submission" date="2023-06" db="EMBL/GenBank/DDBJ databases">
        <authorList>
            <person name="Ma L."/>
            <person name="Liu K.-W."/>
            <person name="Li Z."/>
            <person name="Hsiao Y.-Y."/>
            <person name="Qi Y."/>
            <person name="Fu T."/>
            <person name="Tang G."/>
            <person name="Zhang D."/>
            <person name="Sun W.-H."/>
            <person name="Liu D.-K."/>
            <person name="Li Y."/>
            <person name="Chen G.-Z."/>
            <person name="Liu X.-D."/>
            <person name="Liao X.-Y."/>
            <person name="Jiang Y.-T."/>
            <person name="Yu X."/>
            <person name="Hao Y."/>
            <person name="Huang J."/>
            <person name="Zhao X.-W."/>
            <person name="Ke S."/>
            <person name="Chen Y.-Y."/>
            <person name="Wu W.-L."/>
            <person name="Hsu J.-L."/>
            <person name="Lin Y.-F."/>
            <person name="Huang M.-D."/>
            <person name="Li C.-Y."/>
            <person name="Huang L."/>
            <person name="Wang Z.-W."/>
            <person name="Zhao X."/>
            <person name="Zhong W.-Y."/>
            <person name="Peng D.-H."/>
            <person name="Ahmad S."/>
            <person name="Lan S."/>
            <person name="Zhang J.-S."/>
            <person name="Tsai W.-C."/>
            <person name="Van De Peer Y."/>
            <person name="Liu Z.-J."/>
        </authorList>
    </citation>
    <scope>NUCLEOTIDE SEQUENCE</scope>
    <source>
        <strain evidence="4">CP</strain>
        <tissue evidence="4">Leaves</tissue>
    </source>
</reference>
<feature type="short sequence motif" description="LxCxE motif" evidence="3">
    <location>
        <begin position="104"/>
        <end position="108"/>
    </location>
</feature>
<proteinExistence type="inferred from homology"/>